<dbReference type="InterPro" id="IPR013087">
    <property type="entry name" value="Znf_C2H2_type"/>
</dbReference>
<keyword evidence="1" id="KW-0863">Zinc-finger</keyword>
<accession>A0AAD6IS48</accession>
<dbReference type="SUPFAM" id="SSF57667">
    <property type="entry name" value="beta-beta-alpha zinc fingers"/>
    <property type="match status" value="1"/>
</dbReference>
<proteinExistence type="predicted"/>
<dbReference type="Gene3D" id="3.30.160.60">
    <property type="entry name" value="Classic Zinc Finger"/>
    <property type="match status" value="1"/>
</dbReference>
<comment type="caution">
    <text evidence="4">The sequence shown here is derived from an EMBL/GenBank/DDBJ whole genome shotgun (WGS) entry which is preliminary data.</text>
</comment>
<sequence length="477" mass="51783">MTPPLHLVPQSSLEARFRLPRSKKHRRMFIGRGSSSQEDSEHEAVPDLLLNYDTEPQVSTSGPCHISPSFQAAEDVAFTQDEFLQQEVVTDLPAGYRYDTPLEEAHLLEDVASTFLDLPSSQATVISGGDPTQDAYFHSDYSGLRDKDVVSTTTSLEYADSSLCSGDPLLPNEFESDFILFGDAGLPDLSLWPAVSEPSPSLNSWTTSTSPCSFALSEEALGSPQLPFHGSAVSNAAGRRRKSAEGGDVNLLAQRRILQNDEGLSRRKPSAAIGTKRKRPQNDEPSGGESPEDQPPKTKRPRKPKYFCPVEACGENFTRLRPFELHMGNVHGTPLYVCEVCGSIGTRGDNVKNHPESQKHLKNLRKAEEAAAAAAAAAASATYSPDLGAIGADIEPSSVSSSTFPPCPDDIDGALSAPVSMALAPPFVVVNQHSFADFIPLIKKERIIRLQATIEVLQFELAELVKPEEDLYLQQDP</sequence>
<dbReference type="InterPro" id="IPR036236">
    <property type="entry name" value="Znf_C2H2_sf"/>
</dbReference>
<dbReference type="PROSITE" id="PS50157">
    <property type="entry name" value="ZINC_FINGER_C2H2_2"/>
    <property type="match status" value="1"/>
</dbReference>
<keyword evidence="1" id="KW-0479">Metal-binding</keyword>
<reference evidence="4" key="1">
    <citation type="submission" date="2023-01" db="EMBL/GenBank/DDBJ databases">
        <title>The chitinases involved in constricting ring structure development in the nematode-trapping fungus Drechslerella dactyloides.</title>
        <authorList>
            <person name="Wang R."/>
            <person name="Zhang L."/>
            <person name="Tang P."/>
            <person name="Li S."/>
            <person name="Liang L."/>
        </authorList>
    </citation>
    <scope>NUCLEOTIDE SEQUENCE</scope>
    <source>
        <strain evidence="4">YMF1.00031</strain>
    </source>
</reference>
<dbReference type="EMBL" id="JAQGDS010000011">
    <property type="protein sequence ID" value="KAJ6257391.1"/>
    <property type="molecule type" value="Genomic_DNA"/>
</dbReference>
<name>A0AAD6IS48_DREDA</name>
<keyword evidence="1" id="KW-0862">Zinc</keyword>
<gene>
    <name evidence="4" type="ORF">Dda_8280</name>
</gene>
<feature type="domain" description="C2H2-type" evidence="3">
    <location>
        <begin position="306"/>
        <end position="331"/>
    </location>
</feature>
<feature type="region of interest" description="Disordered" evidence="2">
    <location>
        <begin position="260"/>
        <end position="305"/>
    </location>
</feature>
<keyword evidence="5" id="KW-1185">Reference proteome</keyword>
<evidence type="ECO:0000259" key="3">
    <source>
        <dbReference type="PROSITE" id="PS50157"/>
    </source>
</evidence>
<protein>
    <recommendedName>
        <fullName evidence="3">C2H2-type domain-containing protein</fullName>
    </recommendedName>
</protein>
<evidence type="ECO:0000313" key="5">
    <source>
        <dbReference type="Proteomes" id="UP001221413"/>
    </source>
</evidence>
<dbReference type="AlphaFoldDB" id="A0AAD6IS48"/>
<dbReference type="Proteomes" id="UP001221413">
    <property type="component" value="Unassembled WGS sequence"/>
</dbReference>
<evidence type="ECO:0000256" key="1">
    <source>
        <dbReference type="PROSITE-ProRule" id="PRU00042"/>
    </source>
</evidence>
<organism evidence="4 5">
    <name type="scientific">Drechslerella dactyloides</name>
    <name type="common">Nematode-trapping fungus</name>
    <name type="synonym">Arthrobotrys dactyloides</name>
    <dbReference type="NCBI Taxonomy" id="74499"/>
    <lineage>
        <taxon>Eukaryota</taxon>
        <taxon>Fungi</taxon>
        <taxon>Dikarya</taxon>
        <taxon>Ascomycota</taxon>
        <taxon>Pezizomycotina</taxon>
        <taxon>Orbiliomycetes</taxon>
        <taxon>Orbiliales</taxon>
        <taxon>Orbiliaceae</taxon>
        <taxon>Drechslerella</taxon>
    </lineage>
</organism>
<dbReference type="GO" id="GO:0008270">
    <property type="term" value="F:zinc ion binding"/>
    <property type="evidence" value="ECO:0007669"/>
    <property type="project" value="UniProtKB-KW"/>
</dbReference>
<dbReference type="PROSITE" id="PS00028">
    <property type="entry name" value="ZINC_FINGER_C2H2_1"/>
    <property type="match status" value="1"/>
</dbReference>
<evidence type="ECO:0000313" key="4">
    <source>
        <dbReference type="EMBL" id="KAJ6257391.1"/>
    </source>
</evidence>
<evidence type="ECO:0000256" key="2">
    <source>
        <dbReference type="SAM" id="MobiDB-lite"/>
    </source>
</evidence>